<gene>
    <name evidence="2" type="ORF">BP00DRAFT_262717</name>
</gene>
<sequence length="71" mass="7990">MTNARNWSGFGSWHGIHKAFETAQAIMTMIFGWLIIADTIRALTKKNSHAGPNVRTGMRNSLHDSVMIFMI</sequence>
<protein>
    <submittedName>
        <fullName evidence="2">Uncharacterized protein</fullName>
    </submittedName>
</protein>
<accession>A0A2V5HVA6</accession>
<evidence type="ECO:0000313" key="2">
    <source>
        <dbReference type="EMBL" id="PYI28389.1"/>
    </source>
</evidence>
<dbReference type="Proteomes" id="UP000248817">
    <property type="component" value="Unassembled WGS sequence"/>
</dbReference>
<keyword evidence="1" id="KW-1133">Transmembrane helix</keyword>
<reference evidence="2 3" key="1">
    <citation type="submission" date="2018-02" db="EMBL/GenBank/DDBJ databases">
        <title>The genomes of Aspergillus section Nigri reveals drivers in fungal speciation.</title>
        <authorList>
            <consortium name="DOE Joint Genome Institute"/>
            <person name="Vesth T.C."/>
            <person name="Nybo J."/>
            <person name="Theobald S."/>
            <person name="Brandl J."/>
            <person name="Frisvad J.C."/>
            <person name="Nielsen K.F."/>
            <person name="Lyhne E.K."/>
            <person name="Kogle M.E."/>
            <person name="Kuo A."/>
            <person name="Riley R."/>
            <person name="Clum A."/>
            <person name="Nolan M."/>
            <person name="Lipzen A."/>
            <person name="Salamov A."/>
            <person name="Henrissat B."/>
            <person name="Wiebenga A."/>
            <person name="De vries R.P."/>
            <person name="Grigoriev I.V."/>
            <person name="Mortensen U.H."/>
            <person name="Andersen M.R."/>
            <person name="Baker S.E."/>
        </authorList>
    </citation>
    <scope>NUCLEOTIDE SEQUENCE [LARGE SCALE GENOMIC DNA]</scope>
    <source>
        <strain evidence="2 3">CBS 114.80</strain>
    </source>
</reference>
<evidence type="ECO:0000313" key="3">
    <source>
        <dbReference type="Proteomes" id="UP000248817"/>
    </source>
</evidence>
<proteinExistence type="predicted"/>
<dbReference type="AlphaFoldDB" id="A0A2V5HVA6"/>
<dbReference type="EMBL" id="KZ825549">
    <property type="protein sequence ID" value="PYI28389.1"/>
    <property type="molecule type" value="Genomic_DNA"/>
</dbReference>
<keyword evidence="3" id="KW-1185">Reference proteome</keyword>
<organism evidence="2 3">
    <name type="scientific">Aspergillus indologenus CBS 114.80</name>
    <dbReference type="NCBI Taxonomy" id="1450541"/>
    <lineage>
        <taxon>Eukaryota</taxon>
        <taxon>Fungi</taxon>
        <taxon>Dikarya</taxon>
        <taxon>Ascomycota</taxon>
        <taxon>Pezizomycotina</taxon>
        <taxon>Eurotiomycetes</taxon>
        <taxon>Eurotiomycetidae</taxon>
        <taxon>Eurotiales</taxon>
        <taxon>Aspergillaceae</taxon>
        <taxon>Aspergillus</taxon>
        <taxon>Aspergillus subgen. Circumdati</taxon>
    </lineage>
</organism>
<keyword evidence="1" id="KW-0812">Transmembrane</keyword>
<keyword evidence="1" id="KW-0472">Membrane</keyword>
<feature type="transmembrane region" description="Helical" evidence="1">
    <location>
        <begin position="20"/>
        <end position="37"/>
    </location>
</feature>
<name>A0A2V5HVA6_9EURO</name>
<evidence type="ECO:0000256" key="1">
    <source>
        <dbReference type="SAM" id="Phobius"/>
    </source>
</evidence>